<dbReference type="InterPro" id="IPR014001">
    <property type="entry name" value="Helicase_ATP-bd"/>
</dbReference>
<gene>
    <name evidence="10" type="ORF">DPX16_6266</name>
</gene>
<dbReference type="InterPro" id="IPR001650">
    <property type="entry name" value="Helicase_C-like"/>
</dbReference>
<keyword evidence="11" id="KW-1185">Reference proteome</keyword>
<dbReference type="InterPro" id="IPR000185">
    <property type="entry name" value="SecA"/>
</dbReference>
<keyword evidence="4" id="KW-0175">Coiled coil</keyword>
<dbReference type="PANTHER" id="PTHR30612">
    <property type="entry name" value="SECA INNER MEMBRANE COMPONENT OF SEC PROTEIN SECRETION SYSTEM"/>
    <property type="match status" value="1"/>
</dbReference>
<keyword evidence="3" id="KW-0811">Translocation</keyword>
<dbReference type="OrthoDB" id="27934at2759"/>
<dbReference type="GO" id="GO:0017038">
    <property type="term" value="P:protein import"/>
    <property type="evidence" value="ECO:0007669"/>
    <property type="project" value="InterPro"/>
</dbReference>
<keyword evidence="2" id="KW-0653">Protein transport</keyword>
<feature type="domain" description="Helicase C-terminal" evidence="8">
    <location>
        <begin position="1081"/>
        <end position="1265"/>
    </location>
</feature>
<evidence type="ECO:0000256" key="6">
    <source>
        <dbReference type="SAM" id="Phobius"/>
    </source>
</evidence>
<dbReference type="PROSITE" id="PS51194">
    <property type="entry name" value="HELICASE_CTER"/>
    <property type="match status" value="1"/>
</dbReference>
<evidence type="ECO:0000313" key="10">
    <source>
        <dbReference type="EMBL" id="ROL46232.1"/>
    </source>
</evidence>
<evidence type="ECO:0000256" key="3">
    <source>
        <dbReference type="ARBA" id="ARBA00023010"/>
    </source>
</evidence>
<feature type="transmembrane region" description="Helical" evidence="6">
    <location>
        <begin position="1595"/>
        <end position="1618"/>
    </location>
</feature>
<dbReference type="PROSITE" id="PS51192">
    <property type="entry name" value="HELICASE_ATP_BIND_1"/>
    <property type="match status" value="1"/>
</dbReference>
<accession>A0A3N0YJ13</accession>
<keyword evidence="2" id="KW-0813">Transport</keyword>
<evidence type="ECO:0000256" key="5">
    <source>
        <dbReference type="SAM" id="MobiDB-lite"/>
    </source>
</evidence>
<keyword evidence="1" id="KW-0963">Cytoplasm</keyword>
<feature type="transmembrane region" description="Helical" evidence="6">
    <location>
        <begin position="1545"/>
        <end position="1574"/>
    </location>
</feature>
<dbReference type="Gene3D" id="3.90.1440.10">
    <property type="entry name" value="SecA, preprotein cross-linking domain"/>
    <property type="match status" value="1"/>
</dbReference>
<dbReference type="EMBL" id="RJVU01039986">
    <property type="protein sequence ID" value="ROL46232.1"/>
    <property type="molecule type" value="Genomic_DNA"/>
</dbReference>
<dbReference type="Proteomes" id="UP000281406">
    <property type="component" value="Unassembled WGS sequence"/>
</dbReference>
<evidence type="ECO:0000259" key="9">
    <source>
        <dbReference type="PROSITE" id="PS51196"/>
    </source>
</evidence>
<name>A0A3N0YJ13_ANAGA</name>
<organism evidence="10 11">
    <name type="scientific">Anabarilius grahami</name>
    <name type="common">Kanglang fish</name>
    <name type="synonym">Barilius grahami</name>
    <dbReference type="NCBI Taxonomy" id="495550"/>
    <lineage>
        <taxon>Eukaryota</taxon>
        <taxon>Metazoa</taxon>
        <taxon>Chordata</taxon>
        <taxon>Craniata</taxon>
        <taxon>Vertebrata</taxon>
        <taxon>Euteleostomi</taxon>
        <taxon>Actinopterygii</taxon>
        <taxon>Neopterygii</taxon>
        <taxon>Teleostei</taxon>
        <taxon>Ostariophysi</taxon>
        <taxon>Cypriniformes</taxon>
        <taxon>Xenocyprididae</taxon>
        <taxon>Xenocypridinae</taxon>
        <taxon>Xenocypridinae incertae sedis</taxon>
        <taxon>Anabarilius</taxon>
    </lineage>
</organism>
<dbReference type="InterPro" id="IPR027417">
    <property type="entry name" value="P-loop_NTPase"/>
</dbReference>
<sequence length="2371" mass="271542">MGATVSVVNGTPYTWYFASQDSGYTRIDPGCSTSYEEARLIHRYIYFRYEYHTWNSFKYEFNTHKGDTSFILRETYDRSQIQMHCTSEGGTHYCPNYGKIEEDEKRRRQEEERRRQERLEYERIQRELERKRKIEEDEKRRRQEEERRRQERLEYERIQRELERKRQIEEYERQRQQAEERRRLERLERERRIQQELDRESELSRLKLSRATERLREKQSFRGHGQHHERTQALHQQIEDDAAAIERDEVADVEEKFKDILLKYQITEDKEIQHYQIWDRIKTLQNELAVQYSREHNLSVWSQFTFDQAIGYNKLSLTEKLTVLKASLQFILNSSTEDAKDDEDQPLGWEKKYDFLFGLVEQLHSTNPTLAEHILLNVLDMTSELLPQSRDILGQMLFNRIWTPTEVMLFICRSSAVKCNQLDSVLHTAQTYHLDCIHVLSALTTENPLMFLQEQIKNDKDKDADTIVKELREANCPEKVLVLLKDVLRYVELELPKYQLVDLTEEQIADLKRKITSLNLTNPDINILKDVLIGMSIAVQDCSTITTQDNMKIQGYFPRCTQLASLLLLLLAQLTENKGCLLEIGTGEGKSCILAMFATILAIRGTKVDIVTSSPVLARRDQEEWTKFFEMFGVTSSVVPPRFSSNSSPEEQEEHLKDAYRKQIVYGTVGVFAADILKQEFEKRTTRDSRPFELVIVDEVDYMTLDNGVQVTFLSHESSGFRHVEQVLSNIWAMISTCQPIEMLETREINWATRRQYFHKAVTAAVMGLETSESFSANEILLPGVNLGFYTQEDVEKLHQAEHSEGKEDDGNEDRMSKAFSEVMKKLEVSQQYDLLSIFEEVLENTAVFKCYSLENKKAKCFGAQEKRGDLNVEMLLLEGGLACEIMSEKSLIDATVSTIMSSVKYSDNPQTAEESNNFIVIPVFLKSYIENQLPVFVENALRAVEMSRGREYMIDTSPAAEREVSLSHDRDKSNAIIPVDFKASGVLEKNKKWGNGLQQFLEFKHQLAISPISSVTNYMSNFHYFKRYLSGSGIFGVSGTLGGKADRDFLARHYEAQSYTVPAHRYKKVVELPVIQVKGGNDQWIQTICETSWKAADRGQVVLVICEDVKTADELHEKIQGGGRFKAEQITLYTISEKHNIERQKFCAGRIIIATNLGGRGTDIKIDESVNKCGGLFVLLTHFPQNRRVEKQIFGRTSRKGNPGMVQMVVNCDHLAPAYQGQSVETMRQLREDYEIKRIQDMESDELVEINLKENLFSTFCTLLKDFDGHYTEQEKLDPMRMQLKNIPDCFKHHQLKFDYQPAINALKESWALWLTLHEDHINRHDDFRELEADLIRTINEKSGKLLQGECDNFYDHVKQAIVRTDLHCRDKSNNAFGAESYWQKVANSDPQYKAVALYNQAYITINLSKGNYKADAMKLLEDAKKSIGVYVSEVSNTMVSCNLSVTGNRDQKTDNNNFQSQMEARMNIFKSWMTYIDNALNKLKELEKNNSDAITEDCSVYMLSEEMDFITTNEMRSLYDYGLGVVFEVKKKPKFCIDALICFFLGLVQVLAGILICVLTFGTASQFGMGLISEGMSDMINGVEGMIKGTFDWVSWAISKSTSIGLALLTAGFSVIKKAVTTVFNVTKSLLDGTKSFSSVANEFIKSGKAMFTSFTGSSQSDLSSLSKESFKSVMKNMTSSTVAKQNFKAATKYAVQEIRKKTVLTAMNYTIDPALQEVFKKILQSSFQNAVTSSVKQSSDLDQNLVEFISSGIPKAALEKENFKIDQNYEKQIKKSIDMFCKEITPHLILDCTKERDVISKLSEVCEGATDIMNKERGVLEMSKLAPKVAENETKFCQILGAIPTRKKIQQKFVPELLESISELEKEMTKYDQDGRHSLQDVQRLKGELLQIIAQKVSEQFISSCSEHITSLMTSTFKSELNSAAGQAVDQVMHRHKTQSFFDDQREKHNKKSASDKEVEQLSDEDKTKLLQYTEDMCKTDHPVTALDVYVLTKSNLLDGKGIQLTVVDENGKQLTEEHYPGTTKSAGDIKLRLTKSAKAPHTLQADAELYSGHFDIVQDDGTIISVNPDHQNALYHALAQATGSKMEEEALVLRKKVKNEIQTNLESYTPLLILQRGYDFCHKNPRKYSITGGSRKETDVALQKYLQSVKFIRSDERILIKMYHLGFVGEYNRVQSARRSSENNKGTLNTSHIPPKDSIRLAQMVMENSVSEIKNKNPELYKLISSIKTDNNGLNLIAMEVLGQDHRRALTTGPSSRSQMARKLLADAIINGDVELLLKRCMILNHPLTSQKLIEALGESISSQCRILSDEGIRGYYKAGYRNLVSEYSRMGILDQKQRESLDEWVTRDLHEDTNTVEYDHLLQGLQ</sequence>
<reference evidence="10 11" key="1">
    <citation type="submission" date="2018-10" db="EMBL/GenBank/DDBJ databases">
        <title>Genome assembly for a Yunnan-Guizhou Plateau 3E fish, Anabarilius grahami (Regan), and its evolutionary and genetic applications.</title>
        <authorList>
            <person name="Jiang W."/>
        </authorList>
    </citation>
    <scope>NUCLEOTIDE SEQUENCE [LARGE SCALE GENOMIC DNA]</scope>
    <source>
        <strain evidence="10">AG-KIZ</strain>
        <tissue evidence="10">Muscle</tissue>
    </source>
</reference>
<evidence type="ECO:0000256" key="1">
    <source>
        <dbReference type="ARBA" id="ARBA00022490"/>
    </source>
</evidence>
<dbReference type="GO" id="GO:0005524">
    <property type="term" value="F:ATP binding"/>
    <property type="evidence" value="ECO:0007669"/>
    <property type="project" value="InterPro"/>
</dbReference>
<dbReference type="Gene3D" id="3.40.50.300">
    <property type="entry name" value="P-loop containing nucleotide triphosphate hydrolases"/>
    <property type="match status" value="2"/>
</dbReference>
<feature type="coiled-coil region" evidence="4">
    <location>
        <begin position="99"/>
        <end position="197"/>
    </location>
</feature>
<dbReference type="Pfam" id="PF07517">
    <property type="entry name" value="SecA_DEAD"/>
    <property type="match status" value="1"/>
</dbReference>
<dbReference type="GO" id="GO:0016020">
    <property type="term" value="C:membrane"/>
    <property type="evidence" value="ECO:0007669"/>
    <property type="project" value="InterPro"/>
</dbReference>
<keyword evidence="6" id="KW-1133">Transmembrane helix</keyword>
<proteinExistence type="predicted"/>
<evidence type="ECO:0000259" key="8">
    <source>
        <dbReference type="PROSITE" id="PS51194"/>
    </source>
</evidence>
<dbReference type="GO" id="GO:0006886">
    <property type="term" value="P:intracellular protein transport"/>
    <property type="evidence" value="ECO:0007669"/>
    <property type="project" value="InterPro"/>
</dbReference>
<dbReference type="SMART" id="SM00957">
    <property type="entry name" value="SecA_DEAD"/>
    <property type="match status" value="1"/>
</dbReference>
<feature type="region of interest" description="Disordered" evidence="5">
    <location>
        <begin position="1945"/>
        <end position="1966"/>
    </location>
</feature>
<dbReference type="GO" id="GO:0006605">
    <property type="term" value="P:protein targeting"/>
    <property type="evidence" value="ECO:0007669"/>
    <property type="project" value="InterPro"/>
</dbReference>
<evidence type="ECO:0000313" key="11">
    <source>
        <dbReference type="Proteomes" id="UP000281406"/>
    </source>
</evidence>
<evidence type="ECO:0000259" key="7">
    <source>
        <dbReference type="PROSITE" id="PS51192"/>
    </source>
</evidence>
<dbReference type="InterPro" id="IPR014018">
    <property type="entry name" value="SecA_motor_DEAD"/>
</dbReference>
<protein>
    <submittedName>
        <fullName evidence="10">Protein translocase subunit SecA</fullName>
    </submittedName>
</protein>
<feature type="domain" description="Helicase ATP-binding" evidence="7">
    <location>
        <begin position="571"/>
        <end position="715"/>
    </location>
</feature>
<dbReference type="PROSITE" id="PS51196">
    <property type="entry name" value="SECA_MOTOR_DEAD"/>
    <property type="match status" value="1"/>
</dbReference>
<evidence type="ECO:0000256" key="2">
    <source>
        <dbReference type="ARBA" id="ARBA00022927"/>
    </source>
</evidence>
<keyword evidence="6" id="KW-0472">Membrane</keyword>
<feature type="compositionally biased region" description="Basic and acidic residues" evidence="5">
    <location>
        <begin position="1946"/>
        <end position="1966"/>
    </location>
</feature>
<keyword evidence="6" id="KW-0812">Transmembrane</keyword>
<feature type="domain" description="SecA family profile" evidence="9">
    <location>
        <begin position="449"/>
        <end position="1241"/>
    </location>
</feature>
<dbReference type="PANTHER" id="PTHR30612:SF0">
    <property type="entry name" value="CHLOROPLAST PROTEIN-TRANSPORTING ATPASE"/>
    <property type="match status" value="1"/>
</dbReference>
<dbReference type="InterPro" id="IPR011115">
    <property type="entry name" value="SecA_DEAD"/>
</dbReference>
<comment type="caution">
    <text evidence="10">The sequence shown here is derived from an EMBL/GenBank/DDBJ whole genome shotgun (WGS) entry which is preliminary data.</text>
</comment>
<dbReference type="SUPFAM" id="SSF52540">
    <property type="entry name" value="P-loop containing nucleoside triphosphate hydrolases"/>
    <property type="match status" value="2"/>
</dbReference>
<evidence type="ECO:0000256" key="4">
    <source>
        <dbReference type="SAM" id="Coils"/>
    </source>
</evidence>
<dbReference type="FunFam" id="3.40.50.300:FF:004034">
    <property type="entry name" value="AGAP011982-PA"/>
    <property type="match status" value="1"/>
</dbReference>